<organism evidence="1 2">
    <name type="scientific">Chitinophaga skermanii</name>
    <dbReference type="NCBI Taxonomy" id="331697"/>
    <lineage>
        <taxon>Bacteria</taxon>
        <taxon>Pseudomonadati</taxon>
        <taxon>Bacteroidota</taxon>
        <taxon>Chitinophagia</taxon>
        <taxon>Chitinophagales</taxon>
        <taxon>Chitinophagaceae</taxon>
        <taxon>Chitinophaga</taxon>
    </lineage>
</organism>
<accession>A0A327QQ73</accession>
<reference evidence="1 2" key="1">
    <citation type="submission" date="2018-06" db="EMBL/GenBank/DDBJ databases">
        <title>Genomic Encyclopedia of Archaeal and Bacterial Type Strains, Phase II (KMG-II): from individual species to whole genera.</title>
        <authorList>
            <person name="Goeker M."/>
        </authorList>
    </citation>
    <scope>NUCLEOTIDE SEQUENCE [LARGE SCALE GENOMIC DNA]</scope>
    <source>
        <strain evidence="1 2">DSM 23857</strain>
    </source>
</reference>
<gene>
    <name evidence="1" type="ORF">LX64_02804</name>
</gene>
<dbReference type="RefSeq" id="WP_111598255.1">
    <property type="nucleotide sequence ID" value="NZ_QLLL01000005.1"/>
</dbReference>
<keyword evidence="2" id="KW-1185">Reference proteome</keyword>
<dbReference type="Gene3D" id="1.25.40.390">
    <property type="match status" value="1"/>
</dbReference>
<evidence type="ECO:0000313" key="2">
    <source>
        <dbReference type="Proteomes" id="UP000249547"/>
    </source>
</evidence>
<protein>
    <submittedName>
        <fullName evidence="1">SusD-like starch-binding protein associating with outer membrane</fullName>
    </submittedName>
</protein>
<dbReference type="SUPFAM" id="SSF48452">
    <property type="entry name" value="TPR-like"/>
    <property type="match status" value="1"/>
</dbReference>
<proteinExistence type="predicted"/>
<dbReference type="InterPro" id="IPR011990">
    <property type="entry name" value="TPR-like_helical_dom_sf"/>
</dbReference>
<dbReference type="Pfam" id="PF12771">
    <property type="entry name" value="SusD-like_2"/>
    <property type="match status" value="1"/>
</dbReference>
<sequence>MKKTHFYITLTALAAILFVMPGCKKFLDVNDNPNQSETANVELILPSTQAAIAQALGLQYTINAGFWMQYWTQDPYASQYKSIDSYNMEPANFDRPWAALYATALTDLQTLTNYQTLAKYAQYSGVAYLLKAYSFQLLTDAFGDVPLADALKGNGNLSPTYAPQQVVYDSIFLWIRKGLTLIDPNTVYPIAVADGGPGGDLIYNGNLEAWESFGYTLWLRAALKIRNANEAKTRTEIAALMAMNPTWMDENAELHFQNVGGNRSPIYAETVALNVVNIRSSKTAIDNLKKNADGRLPAFYVRASGTGIFNGLPQGDFNASPTRGTYSSVSQNAIGPLAPVKYASVAETYFLRSEARLRGYISTGPSAQTLFTDGIKASFISTGVTAADSLANAYITLAPDAQWSATVDTAVKRIIVQKYYAFSGSQTFEAWCDWRRTGYPDFLVRSVNSALPGNTKPLRFIYPSAELTRNANFPGLKTIAEPVWWDR</sequence>
<dbReference type="Proteomes" id="UP000249547">
    <property type="component" value="Unassembled WGS sequence"/>
</dbReference>
<evidence type="ECO:0000313" key="1">
    <source>
        <dbReference type="EMBL" id="RAJ03927.1"/>
    </source>
</evidence>
<dbReference type="OrthoDB" id="614457at2"/>
<dbReference type="AlphaFoldDB" id="A0A327QQ73"/>
<dbReference type="EMBL" id="QLLL01000005">
    <property type="protein sequence ID" value="RAJ03927.1"/>
    <property type="molecule type" value="Genomic_DNA"/>
</dbReference>
<dbReference type="InterPro" id="IPR041662">
    <property type="entry name" value="SusD-like_2"/>
</dbReference>
<name>A0A327QQ73_9BACT</name>
<comment type="caution">
    <text evidence="1">The sequence shown here is derived from an EMBL/GenBank/DDBJ whole genome shotgun (WGS) entry which is preliminary data.</text>
</comment>